<dbReference type="PANTHER" id="PTHR43280">
    <property type="entry name" value="ARAC-FAMILY TRANSCRIPTIONAL REGULATOR"/>
    <property type="match status" value="1"/>
</dbReference>
<dbReference type="InterPro" id="IPR009057">
    <property type="entry name" value="Homeodomain-like_sf"/>
</dbReference>
<dbReference type="EMBL" id="VHIF01000001">
    <property type="protein sequence ID" value="TQO36742.1"/>
    <property type="molecule type" value="Genomic_DNA"/>
</dbReference>
<sequence>MMIKTEIPVFETSNDFHEAIGFPHRSHIPNFDVYAFERLEPSTRRCMPPYRQGFYYIGLLSYVGESKLNLNTDWLSLDGYPLLFVVPGQVFSWVWDAKIAGFNIMFKKEFLMHVVPNLIEDFPFLKMSENKVLVLTKEEHESLYFDAERMHSVFKNPHPYQEKMLEGMLLTFLYYCKAVYERYKTTENHLTSAQMITQKFETLVDKMYVDTKNVSDYADQLNITPNYLTTTVKKLTGKSAKDIIQERLLVESKSLLKFSGLDIAEIAYRLNFQEPTHFTRFFKKLSGTTPNKFRQLN</sequence>
<name>A0A221V1V9_9FLAO</name>
<evidence type="ECO:0000313" key="8">
    <source>
        <dbReference type="Proteomes" id="UP000315363"/>
    </source>
</evidence>
<evidence type="ECO:0000256" key="2">
    <source>
        <dbReference type="ARBA" id="ARBA00023125"/>
    </source>
</evidence>
<evidence type="ECO:0000259" key="4">
    <source>
        <dbReference type="PROSITE" id="PS01124"/>
    </source>
</evidence>
<accession>A0A221V1V9</accession>
<gene>
    <name evidence="5" type="ORF">AREALGSMS7_04098</name>
    <name evidence="6" type="ORF">GQ41_1328</name>
</gene>
<keyword evidence="2" id="KW-0238">DNA-binding</keyword>
<dbReference type="PANTHER" id="PTHR43280:SF32">
    <property type="entry name" value="TRANSCRIPTIONAL REGULATORY PROTEIN"/>
    <property type="match status" value="1"/>
</dbReference>
<dbReference type="InterPro" id="IPR018060">
    <property type="entry name" value="HTH_AraC"/>
</dbReference>
<keyword evidence="1" id="KW-0805">Transcription regulation</keyword>
<dbReference type="GO" id="GO:0043565">
    <property type="term" value="F:sequence-specific DNA binding"/>
    <property type="evidence" value="ECO:0007669"/>
    <property type="project" value="InterPro"/>
</dbReference>
<dbReference type="GO" id="GO:0003700">
    <property type="term" value="F:DNA-binding transcription factor activity"/>
    <property type="evidence" value="ECO:0007669"/>
    <property type="project" value="InterPro"/>
</dbReference>
<organism evidence="5 7">
    <name type="scientific">Arenibacter algicola</name>
    <dbReference type="NCBI Taxonomy" id="616991"/>
    <lineage>
        <taxon>Bacteria</taxon>
        <taxon>Pseudomonadati</taxon>
        <taxon>Bacteroidota</taxon>
        <taxon>Flavobacteriia</taxon>
        <taxon>Flavobacteriales</taxon>
        <taxon>Flavobacteriaceae</taxon>
        <taxon>Arenibacter</taxon>
    </lineage>
</organism>
<evidence type="ECO:0000256" key="3">
    <source>
        <dbReference type="ARBA" id="ARBA00023163"/>
    </source>
</evidence>
<proteinExistence type="predicted"/>
<dbReference type="PROSITE" id="PS01124">
    <property type="entry name" value="HTH_ARAC_FAMILY_2"/>
    <property type="match status" value="1"/>
</dbReference>
<evidence type="ECO:0000313" key="7">
    <source>
        <dbReference type="Proteomes" id="UP000204551"/>
    </source>
</evidence>
<evidence type="ECO:0000313" key="5">
    <source>
        <dbReference type="EMBL" id="ASO07503.1"/>
    </source>
</evidence>
<dbReference type="Proteomes" id="UP000315363">
    <property type="component" value="Unassembled WGS sequence"/>
</dbReference>
<dbReference type="EMBL" id="CP022515">
    <property type="protein sequence ID" value="ASO07503.1"/>
    <property type="molecule type" value="Genomic_DNA"/>
</dbReference>
<evidence type="ECO:0000313" key="6">
    <source>
        <dbReference type="EMBL" id="TQO36742.1"/>
    </source>
</evidence>
<dbReference type="AlphaFoldDB" id="A0A221V1V9"/>
<reference evidence="5 7" key="1">
    <citation type="submission" date="2017-07" db="EMBL/GenBank/DDBJ databases">
        <title>Genome Sequence of Arenibacter algicola Strain SMS7 Isolated from a culture of the Diatom Skeletonema marinoi.</title>
        <authorList>
            <person name="Topel M."/>
            <person name="Pinder M.I.M."/>
            <person name="Johansson O.N."/>
            <person name="Kourtchenko O."/>
            <person name="Godhe A."/>
            <person name="Clarke A.K."/>
        </authorList>
    </citation>
    <scope>NUCLEOTIDE SEQUENCE [LARGE SCALE GENOMIC DNA]</scope>
    <source>
        <strain evidence="5 7">SMS7</strain>
    </source>
</reference>
<dbReference type="Pfam" id="PF12833">
    <property type="entry name" value="HTH_18"/>
    <property type="match status" value="1"/>
</dbReference>
<dbReference type="KEGG" id="aalg:AREALGSMS7_04098"/>
<evidence type="ECO:0000256" key="1">
    <source>
        <dbReference type="ARBA" id="ARBA00023015"/>
    </source>
</evidence>
<dbReference type="PRINTS" id="PR00032">
    <property type="entry name" value="HTHARAC"/>
</dbReference>
<reference evidence="6 8" key="2">
    <citation type="submission" date="2019-06" db="EMBL/GenBank/DDBJ databases">
        <title>A large-scale integrated study on North Sea by COGITO (Coastal Microbe Genomic &amp; Taxonomic Observatory).</title>
        <authorList>
            <person name="Teeling H."/>
        </authorList>
    </citation>
    <scope>NUCLEOTIDE SEQUENCE [LARGE SCALE GENOMIC DNA]</scope>
    <source>
        <strain evidence="6 8">MAR_2009_79</strain>
    </source>
</reference>
<dbReference type="SMART" id="SM00342">
    <property type="entry name" value="HTH_ARAC"/>
    <property type="match status" value="1"/>
</dbReference>
<feature type="domain" description="HTH araC/xylS-type" evidence="4">
    <location>
        <begin position="198"/>
        <end position="296"/>
    </location>
</feature>
<dbReference type="Proteomes" id="UP000204551">
    <property type="component" value="Chromosome"/>
</dbReference>
<dbReference type="SUPFAM" id="SSF46689">
    <property type="entry name" value="Homeodomain-like"/>
    <property type="match status" value="1"/>
</dbReference>
<dbReference type="RefSeq" id="WP_227020828.1">
    <property type="nucleotide sequence ID" value="NZ_CP022515.1"/>
</dbReference>
<dbReference type="Gene3D" id="1.10.10.60">
    <property type="entry name" value="Homeodomain-like"/>
    <property type="match status" value="1"/>
</dbReference>
<dbReference type="InterPro" id="IPR020449">
    <property type="entry name" value="Tscrpt_reg_AraC-type_HTH"/>
</dbReference>
<keyword evidence="3" id="KW-0804">Transcription</keyword>
<keyword evidence="8" id="KW-1185">Reference proteome</keyword>
<protein>
    <submittedName>
        <fullName evidence="6">AraC-like DNA-binding protein</fullName>
    </submittedName>
    <submittedName>
        <fullName evidence="5">HTH-type transcriptional activator Btr</fullName>
    </submittedName>
</protein>